<dbReference type="AlphaFoldDB" id="A0A7L4ZGE2"/>
<keyword evidence="1" id="KW-1133">Transmembrane helix</keyword>
<accession>A0A7L4ZGE2</accession>
<keyword evidence="3" id="KW-1185">Reference proteome</keyword>
<dbReference type="Proteomes" id="UP000464657">
    <property type="component" value="Chromosome"/>
</dbReference>
<dbReference type="PANTHER" id="PTHR35792:SF2">
    <property type="entry name" value="GENERAL STRESS PROTEIN"/>
    <property type="match status" value="1"/>
</dbReference>
<evidence type="ECO:0000256" key="1">
    <source>
        <dbReference type="SAM" id="Phobius"/>
    </source>
</evidence>
<dbReference type="InterPro" id="IPR052928">
    <property type="entry name" value="Desiccation-related_membrane"/>
</dbReference>
<sequence length="97" mass="10430">MKINNTVIVLGSVAIGAALGILFAPKKGSETRKEIADGTKDLANSAKDSVDKVMSEVSQKFNSLKEDGKELINKGKEKINTAARIAKDAKEELKEEL</sequence>
<organism evidence="2 3">
    <name type="scientific">Kordia antarctica</name>
    <dbReference type="NCBI Taxonomy" id="1218801"/>
    <lineage>
        <taxon>Bacteria</taxon>
        <taxon>Pseudomonadati</taxon>
        <taxon>Bacteroidota</taxon>
        <taxon>Flavobacteriia</taxon>
        <taxon>Flavobacteriales</taxon>
        <taxon>Flavobacteriaceae</taxon>
        <taxon>Kordia</taxon>
    </lineage>
</organism>
<protein>
    <recommendedName>
        <fullName evidence="4">YtxH-like protein</fullName>
    </recommendedName>
</protein>
<dbReference type="EMBL" id="CP019288">
    <property type="protein sequence ID" value="QHI34994.1"/>
    <property type="molecule type" value="Genomic_DNA"/>
</dbReference>
<evidence type="ECO:0008006" key="4">
    <source>
        <dbReference type="Google" id="ProtNLM"/>
    </source>
</evidence>
<feature type="transmembrane region" description="Helical" evidence="1">
    <location>
        <begin position="6"/>
        <end position="24"/>
    </location>
</feature>
<name>A0A7L4ZGE2_9FLAO</name>
<keyword evidence="1" id="KW-0472">Membrane</keyword>
<gene>
    <name evidence="2" type="ORF">IMCC3317_03400</name>
</gene>
<dbReference type="Pfam" id="PF12732">
    <property type="entry name" value="YtxH"/>
    <property type="match status" value="1"/>
</dbReference>
<evidence type="ECO:0000313" key="3">
    <source>
        <dbReference type="Proteomes" id="UP000464657"/>
    </source>
</evidence>
<dbReference type="RefSeq" id="WP_160127774.1">
    <property type="nucleotide sequence ID" value="NZ_CP019288.1"/>
</dbReference>
<proteinExistence type="predicted"/>
<dbReference type="InterPro" id="IPR024623">
    <property type="entry name" value="YtxH"/>
</dbReference>
<dbReference type="KEGG" id="kan:IMCC3317_03400"/>
<keyword evidence="1" id="KW-0812">Transmembrane</keyword>
<dbReference type="PANTHER" id="PTHR35792">
    <property type="entry name" value="GENERAL STRESS PROTEIN"/>
    <property type="match status" value="1"/>
</dbReference>
<evidence type="ECO:0000313" key="2">
    <source>
        <dbReference type="EMBL" id="QHI34994.1"/>
    </source>
</evidence>
<dbReference type="OrthoDB" id="598035at2"/>
<reference evidence="2 3" key="1">
    <citation type="journal article" date="2013" name="Int. J. Syst. Evol. Microbiol.">
        <title>Kordia antarctica sp. nov., isolated from Antarctic seawater.</title>
        <authorList>
            <person name="Baek K."/>
            <person name="Choi A."/>
            <person name="Kang I."/>
            <person name="Lee K."/>
            <person name="Cho J.C."/>
        </authorList>
    </citation>
    <scope>NUCLEOTIDE SEQUENCE [LARGE SCALE GENOMIC DNA]</scope>
    <source>
        <strain evidence="2 3">IMCC3317</strain>
    </source>
</reference>